<protein>
    <submittedName>
        <fullName evidence="1">Uncharacterized protein</fullName>
    </submittedName>
</protein>
<proteinExistence type="predicted"/>
<keyword evidence="2" id="KW-1185">Reference proteome</keyword>
<comment type="caution">
    <text evidence="1">The sequence shown here is derived from an EMBL/GenBank/DDBJ whole genome shotgun (WGS) entry which is preliminary data.</text>
</comment>
<organism evidence="1 2">
    <name type="scientific">Oceanisphaera arctica</name>
    <dbReference type="NCBI Taxonomy" id="641510"/>
    <lineage>
        <taxon>Bacteria</taxon>
        <taxon>Pseudomonadati</taxon>
        <taxon>Pseudomonadota</taxon>
        <taxon>Gammaproteobacteria</taxon>
        <taxon>Aeromonadales</taxon>
        <taxon>Aeromonadaceae</taxon>
        <taxon>Oceanisphaera</taxon>
    </lineage>
</organism>
<reference evidence="2" key="1">
    <citation type="submission" date="2016-11" db="EMBL/GenBank/DDBJ databases">
        <authorList>
            <person name="Sisinthy S."/>
            <person name="Ara S."/>
            <person name="Gundlapally S.R."/>
        </authorList>
    </citation>
    <scope>NUCLEOTIDE SEQUENCE [LARGE SCALE GENOMIC DNA]</scope>
    <source>
        <strain evidence="2">V1-41</strain>
    </source>
</reference>
<evidence type="ECO:0000313" key="2">
    <source>
        <dbReference type="Proteomes" id="UP000242231"/>
    </source>
</evidence>
<sequence>MDQHQYQQLVASFRRILDHYAVDYRQSPPSYNHDTLYDHQCRLIMDEVSQSWERHYGQRPSAMLLHKALFAAEQSRHFRPPWYRKWLCFFRRFNAGR</sequence>
<gene>
    <name evidence="1" type="ORF">UN63_00060</name>
</gene>
<dbReference type="EMBL" id="MPZM01000001">
    <property type="protein sequence ID" value="PPL18378.1"/>
    <property type="molecule type" value="Genomic_DNA"/>
</dbReference>
<accession>A0A2P5TRC0</accession>
<dbReference type="AlphaFoldDB" id="A0A2P5TRC0"/>
<dbReference type="OrthoDB" id="5600834at2"/>
<evidence type="ECO:0000313" key="1">
    <source>
        <dbReference type="EMBL" id="PPL18378.1"/>
    </source>
</evidence>
<name>A0A2P5TRC0_9GAMM</name>
<dbReference type="RefSeq" id="WP_104484757.1">
    <property type="nucleotide sequence ID" value="NZ_BMYB01000024.1"/>
</dbReference>
<dbReference type="Proteomes" id="UP000242231">
    <property type="component" value="Unassembled WGS sequence"/>
</dbReference>